<keyword evidence="2" id="KW-1185">Reference proteome</keyword>
<proteinExistence type="predicted"/>
<evidence type="ECO:0008006" key="3">
    <source>
        <dbReference type="Google" id="ProtNLM"/>
    </source>
</evidence>
<evidence type="ECO:0000313" key="1">
    <source>
        <dbReference type="EMBL" id="MFD1398629.1"/>
    </source>
</evidence>
<protein>
    <recommendedName>
        <fullName evidence="3">DUF4054 domain-containing protein</fullName>
    </recommendedName>
</protein>
<evidence type="ECO:0000313" key="2">
    <source>
        <dbReference type="Proteomes" id="UP001597199"/>
    </source>
</evidence>
<gene>
    <name evidence="1" type="ORF">ACFQ41_04855</name>
</gene>
<comment type="caution">
    <text evidence="1">The sequence shown here is derived from an EMBL/GenBank/DDBJ whole genome shotgun (WGS) entry which is preliminary data.</text>
</comment>
<accession>A0ABW4BDT2</accession>
<dbReference type="EMBL" id="JBHTOA010000020">
    <property type="protein sequence ID" value="MFD1398629.1"/>
    <property type="molecule type" value="Genomic_DNA"/>
</dbReference>
<sequence>MTNTLYVGAEDYIQAMHVTELPDDFDGLSALAGMYLDEITNNYYQTHTIDDDPFDLRVTRFKRAVMLQIKYMADTGIKSSTQYKAAQAQTVSQSIGSTTVSKTLGDAAANVSGTIVCDDALRSLSGTGLLYRGVMHL</sequence>
<name>A0ABW4BDT2_9LACO</name>
<organism evidence="1 2">
    <name type="scientific">Lacticaseibacillus suilingensis</name>
    <dbReference type="NCBI Taxonomy" id="2799577"/>
    <lineage>
        <taxon>Bacteria</taxon>
        <taxon>Bacillati</taxon>
        <taxon>Bacillota</taxon>
        <taxon>Bacilli</taxon>
        <taxon>Lactobacillales</taxon>
        <taxon>Lactobacillaceae</taxon>
        <taxon>Lacticaseibacillus</taxon>
    </lineage>
</organism>
<reference evidence="2" key="1">
    <citation type="journal article" date="2019" name="Int. J. Syst. Evol. Microbiol.">
        <title>The Global Catalogue of Microorganisms (GCM) 10K type strain sequencing project: providing services to taxonomists for standard genome sequencing and annotation.</title>
        <authorList>
            <consortium name="The Broad Institute Genomics Platform"/>
            <consortium name="The Broad Institute Genome Sequencing Center for Infectious Disease"/>
            <person name="Wu L."/>
            <person name="Ma J."/>
        </authorList>
    </citation>
    <scope>NUCLEOTIDE SEQUENCE [LARGE SCALE GENOMIC DNA]</scope>
    <source>
        <strain evidence="2">CCM 9110</strain>
    </source>
</reference>
<dbReference type="RefSeq" id="WP_204119400.1">
    <property type="nucleotide sequence ID" value="NZ_BOLV01000015.1"/>
</dbReference>
<dbReference type="Proteomes" id="UP001597199">
    <property type="component" value="Unassembled WGS sequence"/>
</dbReference>